<keyword evidence="3" id="KW-1185">Reference proteome</keyword>
<sequence>MSVKQDITEVREGEDFDRQAVKQYIAEQYGELPTAPLEVKQFSTGLSNLTYFIRFGDWEGVLRRPPDGPLPPKAHDMKRESTFLKKLHPYFSYVPEPYVMCEDTSIIGVPFYVMERKKGIVLDEEFPPDVEITEARLRKLSYAVVDRLTELHTINYEEAGLKQFGHPNGFIERQVHGWINRYEKTKTDSIPYVDKVCHWLIDNIPKTAKSSIIHNDYKLNNMLLSRDLTSINAILDWEMATIGDPLFDLGGALVYWVQQDDPESIKKSLPAITAKKDGFISRNEFIERYARKTNNDIQNMDFYIALNYFKLGVALQQIYYRWKIGKSRDERFAEFHRRAKRLIKQAYKVVDRKLYP</sequence>
<proteinExistence type="predicted"/>
<keyword evidence="2" id="KW-0418">Kinase</keyword>
<reference evidence="3" key="1">
    <citation type="submission" date="2016-10" db="EMBL/GenBank/DDBJ databases">
        <authorList>
            <person name="Varghese N."/>
            <person name="Submissions S."/>
        </authorList>
    </citation>
    <scope>NUCLEOTIDE SEQUENCE [LARGE SCALE GENOMIC DNA]</scope>
    <source>
        <strain evidence="3">DSM 22530</strain>
    </source>
</reference>
<organism evidence="2 3">
    <name type="scientific">Lentibacillus persicus</name>
    <dbReference type="NCBI Taxonomy" id="640948"/>
    <lineage>
        <taxon>Bacteria</taxon>
        <taxon>Bacillati</taxon>
        <taxon>Bacillota</taxon>
        <taxon>Bacilli</taxon>
        <taxon>Bacillales</taxon>
        <taxon>Bacillaceae</taxon>
        <taxon>Lentibacillus</taxon>
    </lineage>
</organism>
<protein>
    <submittedName>
        <fullName evidence="2">Predicted kinase, aminoglycoside phosphotransferase (APT) family</fullName>
    </submittedName>
</protein>
<evidence type="ECO:0000259" key="1">
    <source>
        <dbReference type="Pfam" id="PF01636"/>
    </source>
</evidence>
<gene>
    <name evidence="2" type="ORF">SAMN05216238_101323</name>
</gene>
<name>A0A1I1SAZ8_9BACI</name>
<keyword evidence="2" id="KW-0808">Transferase</keyword>
<dbReference type="OrthoDB" id="3806873at2"/>
<accession>A0A1I1SAZ8</accession>
<dbReference type="GO" id="GO:0004672">
    <property type="term" value="F:protein kinase activity"/>
    <property type="evidence" value="ECO:0007669"/>
    <property type="project" value="InterPro"/>
</dbReference>
<dbReference type="InterPro" id="IPR052898">
    <property type="entry name" value="ACAD10-like"/>
</dbReference>
<dbReference type="Gene3D" id="3.90.1200.10">
    <property type="match status" value="1"/>
</dbReference>
<dbReference type="CDD" id="cd05154">
    <property type="entry name" value="ACAD10_11_N-like"/>
    <property type="match status" value="1"/>
</dbReference>
<dbReference type="PROSITE" id="PS00108">
    <property type="entry name" value="PROTEIN_KINASE_ST"/>
    <property type="match status" value="1"/>
</dbReference>
<dbReference type="STRING" id="640948.SAMN05216238_101323"/>
<dbReference type="InterPro" id="IPR008271">
    <property type="entry name" value="Ser/Thr_kinase_AS"/>
</dbReference>
<dbReference type="AlphaFoldDB" id="A0A1I1SAZ8"/>
<feature type="domain" description="Aminoglycoside phosphotransferase" evidence="1">
    <location>
        <begin position="38"/>
        <end position="263"/>
    </location>
</feature>
<dbReference type="Pfam" id="PF01636">
    <property type="entry name" value="APH"/>
    <property type="match status" value="1"/>
</dbReference>
<dbReference type="PANTHER" id="PTHR47829:SF1">
    <property type="entry name" value="HAD FAMILY PHOSPHATASE"/>
    <property type="match status" value="1"/>
</dbReference>
<dbReference type="PANTHER" id="PTHR47829">
    <property type="entry name" value="HYDROLASE, PUTATIVE (AFU_ORTHOLOGUE AFUA_1G12880)-RELATED"/>
    <property type="match status" value="1"/>
</dbReference>
<dbReference type="EMBL" id="FOMR01000001">
    <property type="protein sequence ID" value="SFD43492.1"/>
    <property type="molecule type" value="Genomic_DNA"/>
</dbReference>
<dbReference type="RefSeq" id="WP_090080339.1">
    <property type="nucleotide sequence ID" value="NZ_FOMR01000001.1"/>
</dbReference>
<dbReference type="SUPFAM" id="SSF56112">
    <property type="entry name" value="Protein kinase-like (PK-like)"/>
    <property type="match status" value="1"/>
</dbReference>
<dbReference type="InterPro" id="IPR041726">
    <property type="entry name" value="ACAD10_11_N"/>
</dbReference>
<evidence type="ECO:0000313" key="3">
    <source>
        <dbReference type="Proteomes" id="UP000199474"/>
    </source>
</evidence>
<dbReference type="Proteomes" id="UP000199474">
    <property type="component" value="Unassembled WGS sequence"/>
</dbReference>
<evidence type="ECO:0000313" key="2">
    <source>
        <dbReference type="EMBL" id="SFD43492.1"/>
    </source>
</evidence>
<dbReference type="InterPro" id="IPR002575">
    <property type="entry name" value="Aminoglycoside_PTrfase"/>
</dbReference>
<dbReference type="Gene3D" id="3.30.200.20">
    <property type="entry name" value="Phosphorylase Kinase, domain 1"/>
    <property type="match status" value="1"/>
</dbReference>
<dbReference type="InterPro" id="IPR011009">
    <property type="entry name" value="Kinase-like_dom_sf"/>
</dbReference>